<evidence type="ECO:0000313" key="2">
    <source>
        <dbReference type="Proteomes" id="UP000010878"/>
    </source>
</evidence>
<dbReference type="EMBL" id="CP003929">
    <property type="protein sequence ID" value="AGB38044.1"/>
    <property type="molecule type" value="Genomic_DNA"/>
</dbReference>
<sequence>MNNKTVCESNIELYSLKINDRIKTGVVSDE</sequence>
<proteinExistence type="predicted"/>
<reference evidence="1 2" key="1">
    <citation type="submission" date="2012-11" db="EMBL/GenBank/DDBJ databases">
        <title>FINISHED of Natronococcus occultus SP4, DSM 3396.</title>
        <authorList>
            <consortium name="DOE Joint Genome Institute"/>
            <person name="Eisen J."/>
            <person name="Huntemann M."/>
            <person name="Wei C.-L."/>
            <person name="Han J."/>
            <person name="Detter J.C."/>
            <person name="Han C."/>
            <person name="Tapia R."/>
            <person name="Chen A."/>
            <person name="Kyrpides N."/>
            <person name="Mavromatis K."/>
            <person name="Markowitz V."/>
            <person name="Szeto E."/>
            <person name="Ivanova N."/>
            <person name="Mikhailova N."/>
            <person name="Ovchinnikova G."/>
            <person name="Pagani I."/>
            <person name="Pati A."/>
            <person name="Goodwin L."/>
            <person name="Nordberg H.P."/>
            <person name="Cantor M.N."/>
            <person name="Hua S.X."/>
            <person name="Woyke T."/>
            <person name="Eisen J."/>
            <person name="Klenk H.-P."/>
            <person name="Klenk H.-P."/>
        </authorList>
    </citation>
    <scope>NUCLEOTIDE SEQUENCE [LARGE SCALE GENOMIC DNA]</scope>
    <source>
        <strain evidence="1 2">SP4</strain>
    </source>
</reference>
<dbReference type="HOGENOM" id="CLU_3401590_0_0_2"/>
<dbReference type="Proteomes" id="UP000010878">
    <property type="component" value="Chromosome"/>
</dbReference>
<accession>L0K112</accession>
<evidence type="ECO:0000313" key="1">
    <source>
        <dbReference type="EMBL" id="AGB38044.1"/>
    </source>
</evidence>
<protein>
    <submittedName>
        <fullName evidence="1">Uncharacterized protein</fullName>
    </submittedName>
</protein>
<dbReference type="STRING" id="694430.Natoc_2266"/>
<organism evidence="1 2">
    <name type="scientific">Natronococcus occultus SP4</name>
    <dbReference type="NCBI Taxonomy" id="694430"/>
    <lineage>
        <taxon>Archaea</taxon>
        <taxon>Methanobacteriati</taxon>
        <taxon>Methanobacteriota</taxon>
        <taxon>Stenosarchaea group</taxon>
        <taxon>Halobacteria</taxon>
        <taxon>Halobacteriales</taxon>
        <taxon>Natrialbaceae</taxon>
        <taxon>Natronococcus</taxon>
    </lineage>
</organism>
<dbReference type="KEGG" id="nou:Natoc_2266"/>
<gene>
    <name evidence="1" type="ORF">Natoc_2266</name>
</gene>
<keyword evidence="2" id="KW-1185">Reference proteome</keyword>
<name>L0K112_9EURY</name>
<dbReference type="AlphaFoldDB" id="L0K112"/>